<protein>
    <submittedName>
        <fullName evidence="1">HDC13423</fullName>
    </submittedName>
</protein>
<evidence type="ECO:0000313" key="1">
    <source>
        <dbReference type="EMBL" id="DAA04031.1"/>
    </source>
</evidence>
<gene>
    <name evidence="1" type="ORF">HDC13423</name>
</gene>
<accession>Q6IK41</accession>
<reference evidence="1" key="1">
    <citation type="journal article" date="2003" name="Genome Biol.">
        <title>An integrated gene annotation and transcriptional profiling approach towards the full gene content of the Drosophila genome.</title>
        <authorList>
            <person name="Hild M."/>
            <person name="Beckmann B."/>
            <person name="Haas S.A."/>
            <person name="Koch B."/>
            <person name="Solovyev V."/>
            <person name="Busold C."/>
            <person name="Fellenberg K."/>
            <person name="Boutros M."/>
            <person name="Vingron M."/>
            <person name="Sauer F."/>
            <person name="Hoheisel J.D."/>
            <person name="Paro R."/>
        </authorList>
    </citation>
    <scope>NUCLEOTIDE SEQUENCE</scope>
</reference>
<dbReference type="AlphaFoldDB" id="Q6IK41"/>
<organism evidence="1">
    <name type="scientific">Drosophila melanogaster</name>
    <name type="common">Fruit fly</name>
    <dbReference type="NCBI Taxonomy" id="7227"/>
    <lineage>
        <taxon>Eukaryota</taxon>
        <taxon>Metazoa</taxon>
        <taxon>Ecdysozoa</taxon>
        <taxon>Arthropoda</taxon>
        <taxon>Hexapoda</taxon>
        <taxon>Insecta</taxon>
        <taxon>Pterygota</taxon>
        <taxon>Neoptera</taxon>
        <taxon>Endopterygota</taxon>
        <taxon>Diptera</taxon>
        <taxon>Brachycera</taxon>
        <taxon>Muscomorpha</taxon>
        <taxon>Ephydroidea</taxon>
        <taxon>Drosophilidae</taxon>
        <taxon>Drosophila</taxon>
        <taxon>Sophophora</taxon>
    </lineage>
</organism>
<dbReference type="EMBL" id="BK002525">
    <property type="protein sequence ID" value="DAA04031.1"/>
    <property type="molecule type" value="Genomic_DNA"/>
</dbReference>
<sequence>MVEKPDPDINPQFDWQPVRLVLGQRQLPKDQGPRLQSPSWLHVNPWLNTDTSKLGRDICATVFFRFPGASSSAFPRFPSGAFNNAPFLCARHVKALHFGQLAMGAKWGMERRFDSSARKSWLTYLVVILSLPWR</sequence>
<name>Q6IK41_DROME</name>
<proteinExistence type="predicted"/>